<feature type="compositionally biased region" description="Basic and acidic residues" evidence="5">
    <location>
        <begin position="1245"/>
        <end position="1262"/>
    </location>
</feature>
<keyword evidence="2 4" id="KW-0175">Coiled coil</keyword>
<feature type="region of interest" description="Disordered" evidence="5">
    <location>
        <begin position="1556"/>
        <end position="1611"/>
    </location>
</feature>
<dbReference type="Pfam" id="PF00038">
    <property type="entry name" value="Filament"/>
    <property type="match status" value="1"/>
</dbReference>
<feature type="compositionally biased region" description="Basic and acidic residues" evidence="5">
    <location>
        <begin position="482"/>
        <end position="493"/>
    </location>
</feature>
<feature type="compositionally biased region" description="Polar residues" evidence="5">
    <location>
        <begin position="1505"/>
        <end position="1520"/>
    </location>
</feature>
<proteinExistence type="inferred from homology"/>
<feature type="compositionally biased region" description="Polar residues" evidence="5">
    <location>
        <begin position="1022"/>
        <end position="1039"/>
    </location>
</feature>
<comment type="similarity">
    <text evidence="3">Belongs to the intermediate filament family.</text>
</comment>
<feature type="compositionally biased region" description="Basic and acidic residues" evidence="5">
    <location>
        <begin position="1040"/>
        <end position="1050"/>
    </location>
</feature>
<feature type="compositionally biased region" description="Acidic residues" evidence="5">
    <location>
        <begin position="1279"/>
        <end position="1288"/>
    </location>
</feature>
<feature type="region of interest" description="Disordered" evidence="5">
    <location>
        <begin position="1473"/>
        <end position="1533"/>
    </location>
</feature>
<feature type="region of interest" description="Disordered" evidence="5">
    <location>
        <begin position="1017"/>
        <end position="1050"/>
    </location>
</feature>
<dbReference type="InterPro" id="IPR039008">
    <property type="entry name" value="IF_rod_dom"/>
</dbReference>
<dbReference type="SUPFAM" id="SSF64593">
    <property type="entry name" value="Intermediate filament protein, coiled coil region"/>
    <property type="match status" value="1"/>
</dbReference>
<dbReference type="SMART" id="SM01391">
    <property type="entry name" value="Filament"/>
    <property type="match status" value="1"/>
</dbReference>
<feature type="region of interest" description="Disordered" evidence="5">
    <location>
        <begin position="473"/>
        <end position="493"/>
    </location>
</feature>
<accession>A0A8T2K5J2</accession>
<dbReference type="PROSITE" id="PS00226">
    <property type="entry name" value="IF_ROD_1"/>
    <property type="match status" value="1"/>
</dbReference>
<feature type="domain" description="IF rod" evidence="6">
    <location>
        <begin position="13"/>
        <end position="320"/>
    </location>
</feature>
<feature type="region of interest" description="Disordered" evidence="5">
    <location>
        <begin position="1244"/>
        <end position="1339"/>
    </location>
</feature>
<dbReference type="EMBL" id="JAACNH010000003">
    <property type="protein sequence ID" value="KAG8449901.1"/>
    <property type="molecule type" value="Genomic_DNA"/>
</dbReference>
<sequence>MEGYLASVSLGDESTQMWTLNKRLEAYLSRVKALEEENEILRVEIHNLKSTKSERCWKKKYHEEMMSLRDALDDSHREMVQAEMERDGIFQEMEFLKQRCLEERQAREDAKKELSESKKLLEEETRAQNWLKERLGQLEFELEDILKEHEEEKALMEEEISSFSQKFENFRATPIAYKPVDVEDYARKLSDIWHGAVEEYKSEVSMLETSLSEANENLRKVMEENKQNRLLLQNLDKELVSLKMRKETLEDLLSKQWQEQKEEEEKLQLEVETLEREKQDLRAQIAEVLEDRQQLMHLKMSLSLEVATYRSLLEVESTRFEMPDSDRKASSVFNDSMLENIRRRQSEYTRKPVSRDQRQSYGIKKKEEKNELFRPPLNNLLNIKSSAVSTRTSPVTKEFQKVSSVLHCQGLKYTALPQVKDAKTLPKAERPPSGEAIRKTKEETLSHSNSHSLSTSVDQQIIRKDIDSLNASKSNSNFTECKSPKKDELDHDGSHFEISSQKKDFELDCLDSVLKALEDDFSNIPSGLGQNEDQIFKSMNGEKESQKKMEDKPIAEQPITFHFVGSEPNGIKTKGVEEEVTQVYNIHQQSHMKKSDNFLESPEETELDEDFRALSTGSFEKYDSEYNCKNNKEPEIISKHTNSYLGNEHRVVHELADQPNTDSEISQSFNSDHVVDNLNGVYPDITNCTDESSVQINEQQLDATTKLIYPEEVLQLSEGGEGTSYHVEVCGQLSDIKSGLLDEQFLGPNQEANNFVDKITDKETGYVEEDTNHTLDSEEGRMETNEKEQEHFLISSDEKVEIEMTQEQVGQMGDEENMCGDDGDKKENDQESQKNDTFGKSFNAEALDQEGLTIEHGIKQSFEQEVDDLGNEKQKEALYNEECLQESTKEPKRFDLNNDEQLSSDDRVENINVNDMEEVEMEEVGDSKRIEEEDIRSHVLDQMPCASESESDSPKDLDQNMLIMEDEEPEQDEYFKETKPGDSIMLEESDPDHSNQSEEEFDQTEGDLICTHEDWPEETKQQDSIFEQEQVDSSNGQETNEWKSMEKEELVESEEIMETLALDDQITENENENSNKEFEVNENVGTSEDSSVKWSSNNGGKIHHGQFEKELLVDENIVIENVQEHQTLEQCVENIEGEDDVMKAMLSENIFQGLALSRNQSTKMDDATGLVSEENVSENDQSNWESGKSEFIEEDKRIVMEQQEEEYIKTSNQREDTESDNAEIEEDILTEKLTETLNVQYLESKCNDNMEDPEKITDEQVNGKEGTTENTEDNKMENENSESEDSVDSQEISLFSQKSEEFEISKDYQLEQTLPDTTPLPNLEVDYEDLSPSEQPDCSTDLEFQLENKDNIEVCESKAMFLTENKEDEEIELICKTEELTKEEFVSILDCEEQLSSESSKPSDLLGDAEDSEEYLKTVEFHKMQVDNLANFMEEQMSKTQVSVSEQIRGSTELSVGFADATFIENINESEYVDESKSLENNTCSPPSSSDDESQSEDSVISDNEAITSSYEGSPNATESHVSEMEESKLTTTEIYTDDINLIMTSETHSGFTYTDKETCENVPNSSSSEEVDFTNEGQELDEEVKDSSSDSNDVSDIVNKDDFGDSAKEFTNQEKVNGVHEANSECDKAEEKLNGHSDGDYSEIIVSNKKTFQLEGDILEDVQEDSIINFAMSEVKSEGFFQSLLETSQPKDGSRIDEVLLAAESKKVIAASEYPETNDESRFSTESFLVGEVGRMSENQQVYSEKYEGLFVTKTQDKNEDSWSSDE</sequence>
<feature type="compositionally biased region" description="Acidic residues" evidence="5">
    <location>
        <begin position="1570"/>
        <end position="1585"/>
    </location>
</feature>
<feature type="coiled-coil region" evidence="4">
    <location>
        <begin position="17"/>
        <end position="166"/>
    </location>
</feature>
<dbReference type="Gene3D" id="1.20.5.170">
    <property type="match status" value="1"/>
</dbReference>
<evidence type="ECO:0000256" key="4">
    <source>
        <dbReference type="SAM" id="Coils"/>
    </source>
</evidence>
<protein>
    <recommendedName>
        <fullName evidence="6">IF rod domain-containing protein</fullName>
    </recommendedName>
</protein>
<evidence type="ECO:0000256" key="3">
    <source>
        <dbReference type="RuleBase" id="RU000685"/>
    </source>
</evidence>
<evidence type="ECO:0000259" key="6">
    <source>
        <dbReference type="PROSITE" id="PS51842"/>
    </source>
</evidence>
<feature type="region of interest" description="Disordered" evidence="5">
    <location>
        <begin position="808"/>
        <end position="840"/>
    </location>
</feature>
<feature type="coiled-coil region" evidence="4">
    <location>
        <begin position="197"/>
        <end position="298"/>
    </location>
</feature>
<dbReference type="InterPro" id="IPR031211">
    <property type="entry name" value="Nestin"/>
</dbReference>
<feature type="region of interest" description="Disordered" evidence="5">
    <location>
        <begin position="1067"/>
        <end position="1099"/>
    </location>
</feature>
<dbReference type="Proteomes" id="UP000812440">
    <property type="component" value="Chromosome 8_10"/>
</dbReference>
<dbReference type="GO" id="GO:0031730">
    <property type="term" value="F:CCR5 chemokine receptor binding"/>
    <property type="evidence" value="ECO:0007669"/>
    <property type="project" value="TreeGrafter"/>
</dbReference>
<dbReference type="PROSITE" id="PS51842">
    <property type="entry name" value="IF_ROD_2"/>
    <property type="match status" value="1"/>
</dbReference>
<evidence type="ECO:0000256" key="1">
    <source>
        <dbReference type="ARBA" id="ARBA00022754"/>
    </source>
</evidence>
<feature type="coiled-coil region" evidence="4">
    <location>
        <begin position="1200"/>
        <end position="1227"/>
    </location>
</feature>
<name>A0A8T2K5J2_9PIPI</name>
<feature type="region of interest" description="Disordered" evidence="5">
    <location>
        <begin position="963"/>
        <end position="1004"/>
    </location>
</feature>
<feature type="compositionally biased region" description="Acidic residues" evidence="5">
    <location>
        <begin position="915"/>
        <end position="924"/>
    </location>
</feature>
<feature type="region of interest" description="Disordered" evidence="5">
    <location>
        <begin position="885"/>
        <end position="931"/>
    </location>
</feature>
<organism evidence="7 8">
    <name type="scientific">Hymenochirus boettgeri</name>
    <name type="common">Congo dwarf clawed frog</name>
    <dbReference type="NCBI Taxonomy" id="247094"/>
    <lineage>
        <taxon>Eukaryota</taxon>
        <taxon>Metazoa</taxon>
        <taxon>Chordata</taxon>
        <taxon>Craniata</taxon>
        <taxon>Vertebrata</taxon>
        <taxon>Euteleostomi</taxon>
        <taxon>Amphibia</taxon>
        <taxon>Batrachia</taxon>
        <taxon>Anura</taxon>
        <taxon>Pipoidea</taxon>
        <taxon>Pipidae</taxon>
        <taxon>Pipinae</taxon>
        <taxon>Hymenochirus</taxon>
    </lineage>
</organism>
<keyword evidence="1 3" id="KW-0403">Intermediate filament</keyword>
<dbReference type="OrthoDB" id="8886319at2759"/>
<feature type="compositionally biased region" description="Polar residues" evidence="5">
    <location>
        <begin position="1310"/>
        <end position="1320"/>
    </location>
</feature>
<feature type="region of interest" description="Disordered" evidence="5">
    <location>
        <begin position="345"/>
        <end position="367"/>
    </location>
</feature>
<evidence type="ECO:0000256" key="5">
    <source>
        <dbReference type="SAM" id="MobiDB-lite"/>
    </source>
</evidence>
<gene>
    <name evidence="7" type="ORF">GDO86_016540</name>
</gene>
<dbReference type="Gene3D" id="1.20.5.1160">
    <property type="entry name" value="Vasodilator-stimulated phosphoprotein"/>
    <property type="match status" value="1"/>
</dbReference>
<dbReference type="InterPro" id="IPR018039">
    <property type="entry name" value="IF_conserved"/>
</dbReference>
<feature type="compositionally biased region" description="Basic and acidic residues" evidence="5">
    <location>
        <begin position="1599"/>
        <end position="1611"/>
    </location>
</feature>
<feature type="compositionally biased region" description="Polar residues" evidence="5">
    <location>
        <begin position="1084"/>
        <end position="1099"/>
    </location>
</feature>
<feature type="compositionally biased region" description="Basic and acidic residues" evidence="5">
    <location>
        <begin position="887"/>
        <end position="896"/>
    </location>
</feature>
<keyword evidence="8" id="KW-1185">Reference proteome</keyword>
<dbReference type="GO" id="GO:0005882">
    <property type="term" value="C:intermediate filament"/>
    <property type="evidence" value="ECO:0007669"/>
    <property type="project" value="UniProtKB-KW"/>
</dbReference>
<evidence type="ECO:0000313" key="7">
    <source>
        <dbReference type="EMBL" id="KAG8449901.1"/>
    </source>
</evidence>
<dbReference type="FunFam" id="1.20.5.170:FF:000081">
    <property type="entry name" value="Nestin"/>
    <property type="match status" value="1"/>
</dbReference>
<evidence type="ECO:0000313" key="8">
    <source>
        <dbReference type="Proteomes" id="UP000812440"/>
    </source>
</evidence>
<feature type="compositionally biased region" description="Basic and acidic residues" evidence="5">
    <location>
        <begin position="822"/>
        <end position="834"/>
    </location>
</feature>
<dbReference type="GO" id="GO:0030844">
    <property type="term" value="P:positive regulation of intermediate filament depolymerization"/>
    <property type="evidence" value="ECO:0007669"/>
    <property type="project" value="TreeGrafter"/>
</dbReference>
<dbReference type="PANTHER" id="PTHR47051:SF1">
    <property type="entry name" value="NESTIN"/>
    <property type="match status" value="1"/>
</dbReference>
<dbReference type="GO" id="GO:0019215">
    <property type="term" value="F:intermediate filament binding"/>
    <property type="evidence" value="ECO:0007669"/>
    <property type="project" value="InterPro"/>
</dbReference>
<evidence type="ECO:0000256" key="2">
    <source>
        <dbReference type="ARBA" id="ARBA00023054"/>
    </source>
</evidence>
<feature type="compositionally biased region" description="Basic and acidic residues" evidence="5">
    <location>
        <begin position="1298"/>
        <end position="1309"/>
    </location>
</feature>
<comment type="caution">
    <text evidence="7">The sequence shown here is derived from an EMBL/GenBank/DDBJ whole genome shotgun (WGS) entry which is preliminary data.</text>
</comment>
<dbReference type="PANTHER" id="PTHR47051">
    <property type="entry name" value="NESTIN"/>
    <property type="match status" value="1"/>
</dbReference>
<reference evidence="7" key="1">
    <citation type="thesis" date="2020" institute="ProQuest LLC" country="789 East Eisenhower Parkway, Ann Arbor, MI, USA">
        <title>Comparative Genomics and Chromosome Evolution.</title>
        <authorList>
            <person name="Mudd A.B."/>
        </authorList>
    </citation>
    <scope>NUCLEOTIDE SEQUENCE</scope>
    <source>
        <strain evidence="7">Female2</strain>
        <tissue evidence="7">Blood</tissue>
    </source>
</reference>